<evidence type="ECO:0000313" key="4">
    <source>
        <dbReference type="Proteomes" id="UP000023152"/>
    </source>
</evidence>
<keyword evidence="2" id="KW-1133">Transmembrane helix</keyword>
<evidence type="ECO:0008006" key="5">
    <source>
        <dbReference type="Google" id="ProtNLM"/>
    </source>
</evidence>
<proteinExistence type="predicted"/>
<sequence length="224" mass="26150">IDQTKKEENWRELYDRAKKEGEALKQQLSITKVMSGEESSAIHLLKQKLQTVLHEKSKIEDKRNEELEVLFVCLFYKFIFFFFLKVGMEMCEFGIATKMKLLEATIERLNKDGQEKQEQMREVEKERDSVKMELCQVKAKAEHEIKSLQTEVDQLKLQLSQYDSQSNHFVPDFSQVTSDQSNIFCSAVPSQSEMSHGDSANETVTKKYLAIYEQLKPVDMFIQD</sequence>
<evidence type="ECO:0000256" key="1">
    <source>
        <dbReference type="SAM" id="Coils"/>
    </source>
</evidence>
<dbReference type="EMBL" id="ASPP01045909">
    <property type="protein sequence ID" value="ETN98736.1"/>
    <property type="molecule type" value="Genomic_DNA"/>
</dbReference>
<comment type="caution">
    <text evidence="3">The sequence shown here is derived from an EMBL/GenBank/DDBJ whole genome shotgun (WGS) entry which is preliminary data.</text>
</comment>
<feature type="non-terminal residue" evidence="3">
    <location>
        <position position="1"/>
    </location>
</feature>
<organism evidence="3 4">
    <name type="scientific">Reticulomyxa filosa</name>
    <dbReference type="NCBI Taxonomy" id="46433"/>
    <lineage>
        <taxon>Eukaryota</taxon>
        <taxon>Sar</taxon>
        <taxon>Rhizaria</taxon>
        <taxon>Retaria</taxon>
        <taxon>Foraminifera</taxon>
        <taxon>Monothalamids</taxon>
        <taxon>Reticulomyxidae</taxon>
        <taxon>Reticulomyxa</taxon>
    </lineage>
</organism>
<keyword evidence="2" id="KW-0472">Membrane</keyword>
<dbReference type="Proteomes" id="UP000023152">
    <property type="component" value="Unassembled WGS sequence"/>
</dbReference>
<protein>
    <recommendedName>
        <fullName evidence="5">Viral A-type inclusion protein</fullName>
    </recommendedName>
</protein>
<accession>X6LC70</accession>
<dbReference type="AlphaFoldDB" id="X6LC70"/>
<gene>
    <name evidence="3" type="ORF">RFI_38751</name>
</gene>
<name>X6LC70_RETFI</name>
<evidence type="ECO:0000256" key="2">
    <source>
        <dbReference type="SAM" id="Phobius"/>
    </source>
</evidence>
<keyword evidence="2" id="KW-0812">Transmembrane</keyword>
<keyword evidence="4" id="KW-1185">Reference proteome</keyword>
<reference evidence="3 4" key="1">
    <citation type="journal article" date="2013" name="Curr. Biol.">
        <title>The Genome of the Foraminiferan Reticulomyxa filosa.</title>
        <authorList>
            <person name="Glockner G."/>
            <person name="Hulsmann N."/>
            <person name="Schleicher M."/>
            <person name="Noegel A.A."/>
            <person name="Eichinger L."/>
            <person name="Gallinger C."/>
            <person name="Pawlowski J."/>
            <person name="Sierra R."/>
            <person name="Euteneuer U."/>
            <person name="Pillet L."/>
            <person name="Moustafa A."/>
            <person name="Platzer M."/>
            <person name="Groth M."/>
            <person name="Szafranski K."/>
            <person name="Schliwa M."/>
        </authorList>
    </citation>
    <scope>NUCLEOTIDE SEQUENCE [LARGE SCALE GENOMIC DNA]</scope>
</reference>
<evidence type="ECO:0000313" key="3">
    <source>
        <dbReference type="EMBL" id="ETN98736.1"/>
    </source>
</evidence>
<feature type="non-terminal residue" evidence="3">
    <location>
        <position position="224"/>
    </location>
</feature>
<feature type="transmembrane region" description="Helical" evidence="2">
    <location>
        <begin position="67"/>
        <end position="84"/>
    </location>
</feature>
<feature type="coiled-coil region" evidence="1">
    <location>
        <begin position="99"/>
        <end position="165"/>
    </location>
</feature>
<keyword evidence="1" id="KW-0175">Coiled coil</keyword>